<sequence>MITVIDYGVGNMGSIRNMFKRLDIEVQITSDLDLIGKARKILLPGVGAFDNGMAHLNRGDLRAVLDRKAMQEKIPVLGICLGMQLMTRSSDEGGLPGLGWVAAKTTRIPPAPGLKVPHMGWNEVRPTQPDPLTDNLPEEPRFYFVHSYCVHVDEPSHSILKATHGIEFDAAFHADNLFGAQFHPEKSHRFGMKLLQNFADL</sequence>
<dbReference type="EC" id="3.5.1.2" evidence="10"/>
<dbReference type="EMBL" id="JZEY01000054">
    <property type="protein sequence ID" value="KKB08900.1"/>
    <property type="molecule type" value="Genomic_DNA"/>
</dbReference>
<dbReference type="SUPFAM" id="SSF52317">
    <property type="entry name" value="Class I glutamine amidotransferase-like"/>
    <property type="match status" value="1"/>
</dbReference>
<evidence type="ECO:0000256" key="11">
    <source>
        <dbReference type="PIRSR" id="PIRSR000495-1"/>
    </source>
</evidence>
<proteinExistence type="inferred from homology"/>
<comment type="subunit">
    <text evidence="2 10">Heterodimer of HisH and HisF.</text>
</comment>
<dbReference type="RefSeq" id="WP_046103589.1">
    <property type="nucleotide sequence ID" value="NZ_JZEY01000054.1"/>
</dbReference>
<evidence type="ECO:0000256" key="6">
    <source>
        <dbReference type="ARBA" id="ARBA00023102"/>
    </source>
</evidence>
<accession>A0A0F5FJZ0</accession>
<dbReference type="CDD" id="cd01748">
    <property type="entry name" value="GATase1_IGP_Synthase"/>
    <property type="match status" value="1"/>
</dbReference>
<comment type="subcellular location">
    <subcellularLocation>
        <location evidence="10">Cytoplasm</location>
    </subcellularLocation>
</comment>
<dbReference type="GO" id="GO:0000107">
    <property type="term" value="F:imidazoleglycerol-phosphate synthase activity"/>
    <property type="evidence" value="ECO:0007669"/>
    <property type="project" value="UniProtKB-UniRule"/>
</dbReference>
<comment type="catalytic activity">
    <reaction evidence="8 10">
        <text>5-[(5-phospho-1-deoxy-D-ribulos-1-ylimino)methylamino]-1-(5-phospho-beta-D-ribosyl)imidazole-4-carboxamide + L-glutamine = D-erythro-1-(imidazol-4-yl)glycerol 3-phosphate + 5-amino-1-(5-phospho-beta-D-ribosyl)imidazole-4-carboxamide + L-glutamate + H(+)</text>
        <dbReference type="Rhea" id="RHEA:24793"/>
        <dbReference type="ChEBI" id="CHEBI:15378"/>
        <dbReference type="ChEBI" id="CHEBI:29985"/>
        <dbReference type="ChEBI" id="CHEBI:58278"/>
        <dbReference type="ChEBI" id="CHEBI:58359"/>
        <dbReference type="ChEBI" id="CHEBI:58475"/>
        <dbReference type="ChEBI" id="CHEBI:58525"/>
        <dbReference type="EC" id="4.3.2.10"/>
    </reaction>
</comment>
<dbReference type="PANTHER" id="PTHR42701:SF1">
    <property type="entry name" value="IMIDAZOLE GLYCEROL PHOSPHATE SYNTHASE SUBUNIT HISH"/>
    <property type="match status" value="1"/>
</dbReference>
<dbReference type="GO" id="GO:0005737">
    <property type="term" value="C:cytoplasm"/>
    <property type="evidence" value="ECO:0007669"/>
    <property type="project" value="UniProtKB-SubCell"/>
</dbReference>
<evidence type="ECO:0000313" key="14">
    <source>
        <dbReference type="Proteomes" id="UP000033649"/>
    </source>
</evidence>
<keyword evidence="13" id="KW-0808">Transferase</keyword>
<dbReference type="GO" id="GO:0000105">
    <property type="term" value="P:L-histidine biosynthetic process"/>
    <property type="evidence" value="ECO:0007669"/>
    <property type="project" value="UniProtKB-UniRule"/>
</dbReference>
<organism evidence="13 14">
    <name type="scientific">Devosia chinhatensis</name>
    <dbReference type="NCBI Taxonomy" id="429727"/>
    <lineage>
        <taxon>Bacteria</taxon>
        <taxon>Pseudomonadati</taxon>
        <taxon>Pseudomonadota</taxon>
        <taxon>Alphaproteobacteria</taxon>
        <taxon>Hyphomicrobiales</taxon>
        <taxon>Devosiaceae</taxon>
        <taxon>Devosia</taxon>
    </lineage>
</organism>
<dbReference type="PATRIC" id="fig|429727.3.peg.478"/>
<dbReference type="HAMAP" id="MF_00278">
    <property type="entry name" value="HisH"/>
    <property type="match status" value="1"/>
</dbReference>
<reference evidence="13 14" key="1">
    <citation type="submission" date="2015-03" db="EMBL/GenBank/DDBJ databases">
        <authorList>
            <person name="Hassan Y."/>
            <person name="Lepp D."/>
            <person name="Li X.-Z."/>
            <person name="Zhou T."/>
        </authorList>
    </citation>
    <scope>NUCLEOTIDE SEQUENCE [LARGE SCALE GENOMIC DNA]</scope>
    <source>
        <strain evidence="13 14">IPL18</strain>
    </source>
</reference>
<gene>
    <name evidence="10 13" type="primary">hisH</name>
    <name evidence="13" type="ORF">VE26_02290</name>
</gene>
<comment type="function">
    <text evidence="10">IGPS catalyzes the conversion of PRFAR and glutamine to IGP, AICAR and glutamate. The HisH subunit catalyzes the hydrolysis of glutamine to glutamate and ammonia as part of the synthesis of IGP and AICAR. The resulting ammonia molecule is channeled to the active site of HisF.</text>
</comment>
<dbReference type="Gene3D" id="3.40.50.880">
    <property type="match status" value="1"/>
</dbReference>
<evidence type="ECO:0000313" key="13">
    <source>
        <dbReference type="EMBL" id="KKB08900.1"/>
    </source>
</evidence>
<keyword evidence="13" id="KW-0328">Glycosyltransferase</keyword>
<dbReference type="InterPro" id="IPR017926">
    <property type="entry name" value="GATASE"/>
</dbReference>
<keyword evidence="6 10" id="KW-0368">Histidine biosynthesis</keyword>
<dbReference type="PIRSF" id="PIRSF000495">
    <property type="entry name" value="Amidotransf_hisH"/>
    <property type="match status" value="1"/>
</dbReference>
<keyword evidence="7 10" id="KW-0456">Lyase</keyword>
<evidence type="ECO:0000256" key="4">
    <source>
        <dbReference type="ARBA" id="ARBA00022801"/>
    </source>
</evidence>
<dbReference type="InterPro" id="IPR010139">
    <property type="entry name" value="Imidazole-glycPsynth_HisH"/>
</dbReference>
<dbReference type="PANTHER" id="PTHR42701">
    <property type="entry name" value="IMIDAZOLE GLYCEROL PHOSPHATE SYNTHASE SUBUNIT HISH"/>
    <property type="match status" value="1"/>
</dbReference>
<keyword evidence="4 10" id="KW-0378">Hydrolase</keyword>
<dbReference type="STRING" id="429727.VE26_02290"/>
<dbReference type="GO" id="GO:0016829">
    <property type="term" value="F:lyase activity"/>
    <property type="evidence" value="ECO:0007669"/>
    <property type="project" value="UniProtKB-KW"/>
</dbReference>
<comment type="pathway">
    <text evidence="1 10">Amino-acid biosynthesis; L-histidine biosynthesis; L-histidine from 5-phospho-alpha-D-ribose 1-diphosphate: step 5/9.</text>
</comment>
<feature type="active site" evidence="10 11">
    <location>
        <position position="185"/>
    </location>
</feature>
<evidence type="ECO:0000256" key="1">
    <source>
        <dbReference type="ARBA" id="ARBA00005091"/>
    </source>
</evidence>
<dbReference type="Proteomes" id="UP000033649">
    <property type="component" value="Unassembled WGS sequence"/>
</dbReference>
<name>A0A0F5FJZ0_9HYPH</name>
<comment type="catalytic activity">
    <reaction evidence="9 10">
        <text>L-glutamine + H2O = L-glutamate + NH4(+)</text>
        <dbReference type="Rhea" id="RHEA:15889"/>
        <dbReference type="ChEBI" id="CHEBI:15377"/>
        <dbReference type="ChEBI" id="CHEBI:28938"/>
        <dbReference type="ChEBI" id="CHEBI:29985"/>
        <dbReference type="ChEBI" id="CHEBI:58359"/>
        <dbReference type="EC" id="3.5.1.2"/>
    </reaction>
</comment>
<protein>
    <recommendedName>
        <fullName evidence="10">Imidazole glycerol phosphate synthase subunit HisH</fullName>
        <ecNumber evidence="10">4.3.2.10</ecNumber>
    </recommendedName>
    <alternativeName>
        <fullName evidence="10">IGP synthase glutaminase subunit</fullName>
        <ecNumber evidence="10">3.5.1.2</ecNumber>
    </alternativeName>
    <alternativeName>
        <fullName evidence="10">IGP synthase subunit HisH</fullName>
    </alternativeName>
    <alternativeName>
        <fullName evidence="10">ImGP synthase subunit HisH</fullName>
        <shortName evidence="10">IGPS subunit HisH</shortName>
    </alternativeName>
</protein>
<feature type="active site" evidence="10 11">
    <location>
        <position position="183"/>
    </location>
</feature>
<comment type="caution">
    <text evidence="13">The sequence shown here is derived from an EMBL/GenBank/DDBJ whole genome shotgun (WGS) entry which is preliminary data.</text>
</comment>
<keyword evidence="5 10" id="KW-0315">Glutamine amidotransferase</keyword>
<dbReference type="Pfam" id="PF00117">
    <property type="entry name" value="GATase"/>
    <property type="match status" value="1"/>
</dbReference>
<evidence type="ECO:0000256" key="5">
    <source>
        <dbReference type="ARBA" id="ARBA00022962"/>
    </source>
</evidence>
<evidence type="ECO:0000259" key="12">
    <source>
        <dbReference type="Pfam" id="PF00117"/>
    </source>
</evidence>
<evidence type="ECO:0000256" key="10">
    <source>
        <dbReference type="HAMAP-Rule" id="MF_00278"/>
    </source>
</evidence>
<keyword evidence="10" id="KW-0963">Cytoplasm</keyword>
<dbReference type="NCBIfam" id="TIGR01855">
    <property type="entry name" value="IMP_synth_hisH"/>
    <property type="match status" value="1"/>
</dbReference>
<evidence type="ECO:0000256" key="9">
    <source>
        <dbReference type="ARBA" id="ARBA00049534"/>
    </source>
</evidence>
<evidence type="ECO:0000256" key="8">
    <source>
        <dbReference type="ARBA" id="ARBA00047838"/>
    </source>
</evidence>
<dbReference type="EC" id="4.3.2.10" evidence="10"/>
<keyword evidence="3 10" id="KW-0028">Amino-acid biosynthesis</keyword>
<dbReference type="AlphaFoldDB" id="A0A0F5FJZ0"/>
<feature type="domain" description="Glutamine amidotransferase" evidence="12">
    <location>
        <begin position="4"/>
        <end position="198"/>
    </location>
</feature>
<dbReference type="UniPathway" id="UPA00031">
    <property type="reaction ID" value="UER00010"/>
</dbReference>
<evidence type="ECO:0000256" key="7">
    <source>
        <dbReference type="ARBA" id="ARBA00023239"/>
    </source>
</evidence>
<dbReference type="GO" id="GO:0004359">
    <property type="term" value="F:glutaminase activity"/>
    <property type="evidence" value="ECO:0007669"/>
    <property type="project" value="UniProtKB-EC"/>
</dbReference>
<keyword evidence="14" id="KW-1185">Reference proteome</keyword>
<dbReference type="OrthoDB" id="9807137at2"/>
<dbReference type="PROSITE" id="PS51273">
    <property type="entry name" value="GATASE_TYPE_1"/>
    <property type="match status" value="1"/>
</dbReference>
<dbReference type="InterPro" id="IPR029062">
    <property type="entry name" value="Class_I_gatase-like"/>
</dbReference>
<evidence type="ECO:0000256" key="3">
    <source>
        <dbReference type="ARBA" id="ARBA00022605"/>
    </source>
</evidence>
<feature type="active site" description="Nucleophile" evidence="10 11">
    <location>
        <position position="80"/>
    </location>
</feature>
<evidence type="ECO:0000256" key="2">
    <source>
        <dbReference type="ARBA" id="ARBA00011152"/>
    </source>
</evidence>